<feature type="compositionally biased region" description="Pro residues" evidence="1">
    <location>
        <begin position="28"/>
        <end position="53"/>
    </location>
</feature>
<proteinExistence type="predicted"/>
<dbReference type="PROSITE" id="PS00018">
    <property type="entry name" value="EF_HAND_1"/>
    <property type="match status" value="1"/>
</dbReference>
<evidence type="ECO:0008006" key="5">
    <source>
        <dbReference type="Google" id="ProtNLM"/>
    </source>
</evidence>
<protein>
    <recommendedName>
        <fullName evidence="5">Lipoprotein</fullName>
    </recommendedName>
</protein>
<dbReference type="EMBL" id="AP024270">
    <property type="protein sequence ID" value="BCP67057.1"/>
    <property type="molecule type" value="Genomic_DNA"/>
</dbReference>
<dbReference type="AlphaFoldDB" id="A0A7R7YJ39"/>
<keyword evidence="2" id="KW-0732">Signal</keyword>
<accession>A0A7R7YJ39</accession>
<gene>
    <name evidence="3" type="ORF">TthHB5018_19910</name>
</gene>
<feature type="chain" id="PRO_5032713310" description="Lipoprotein" evidence="2">
    <location>
        <begin position="23"/>
        <end position="193"/>
    </location>
</feature>
<dbReference type="Proteomes" id="UP000596099">
    <property type="component" value="Chromosome"/>
</dbReference>
<feature type="signal peptide" evidence="2">
    <location>
        <begin position="1"/>
        <end position="22"/>
    </location>
</feature>
<evidence type="ECO:0000256" key="1">
    <source>
        <dbReference type="SAM" id="MobiDB-lite"/>
    </source>
</evidence>
<reference evidence="4" key="1">
    <citation type="submission" date="2021-01" db="EMBL/GenBank/DDBJ databases">
        <title>Complete Genome Sequence of Thermus thermophilus Strain HB5018, Isolated from Mine Onsen Hot Spring.</title>
        <authorList>
            <person name="Miyazaki K."/>
            <person name="Moriya T."/>
            <person name="Nemoto N."/>
            <person name="Oshima T."/>
            <person name="Yura K."/>
            <person name="Bessho Y."/>
        </authorList>
    </citation>
    <scope>NUCLEOTIDE SEQUENCE [LARGE SCALE GENOMIC DNA]</scope>
    <source>
        <strain evidence="4">HB5018</strain>
    </source>
</reference>
<name>A0A7R7YJ39_THETH</name>
<dbReference type="PROSITE" id="PS51257">
    <property type="entry name" value="PROKAR_LIPOPROTEIN"/>
    <property type="match status" value="1"/>
</dbReference>
<sequence length="193" mass="19446">MRVLLGGLLALAALLAACGDQGQGGGGSPPPPIGGLPTPPPGGGGGGTPPPPSGGGGFAGTLYLGQTISQGTVRGSWVIALYYDPSQDAFDQERSKGVQIGQDGRQAPFSVSGLAAGQYVLVGFKDMDRDGQVSPPDYLGIYTDSQGNVLITPGQSGLSLVMELVSAYGYGYQNTLVGLPSRAVDVLRVPAGR</sequence>
<evidence type="ECO:0000256" key="2">
    <source>
        <dbReference type="SAM" id="SignalP"/>
    </source>
</evidence>
<organism evidence="3 4">
    <name type="scientific">Thermus thermophilus</name>
    <dbReference type="NCBI Taxonomy" id="274"/>
    <lineage>
        <taxon>Bacteria</taxon>
        <taxon>Thermotogati</taxon>
        <taxon>Deinococcota</taxon>
        <taxon>Deinococci</taxon>
        <taxon>Thermales</taxon>
        <taxon>Thermaceae</taxon>
        <taxon>Thermus</taxon>
    </lineage>
</organism>
<feature type="region of interest" description="Disordered" evidence="1">
    <location>
        <begin position="20"/>
        <end position="59"/>
    </location>
</feature>
<evidence type="ECO:0000313" key="4">
    <source>
        <dbReference type="Proteomes" id="UP000596099"/>
    </source>
</evidence>
<dbReference type="InterPro" id="IPR018247">
    <property type="entry name" value="EF_Hand_1_Ca_BS"/>
</dbReference>
<evidence type="ECO:0000313" key="3">
    <source>
        <dbReference type="EMBL" id="BCP67057.1"/>
    </source>
</evidence>